<evidence type="ECO:0000256" key="1">
    <source>
        <dbReference type="ARBA" id="ARBA00022691"/>
    </source>
</evidence>
<keyword evidence="4" id="KW-0411">Iron-sulfur</keyword>
<sequence length="327" mass="37799">MRRIEAGSYYSYLPKGCKLCRRGAKLTLFITGLCKNSCFYCPVSKQKIGRDVIFANEREVKNIDDFFAEIEAMDAEGVAITGGEPLLKVERVIEFAKLSKELGLHVHMYTSIPAQIDLLEKINVDEIRFHPPELRDVEKYADSIRDSKDLGIDAGFEIPAIAFETKIVEIANELDAFINVNQLEASESNWFALEERGFKIQDYYVETFEVVKLYERAKKFHYCTAKFKDSAQFRRRLIRMAMNHPDFYLVTRDGTLLYTRIEGNLDVAEKILKKAKVEYIRFEDCIETSLEVADGDLKEKLKLRGLRVAIAERYPTVNRTLIELMWV</sequence>
<evidence type="ECO:0000256" key="2">
    <source>
        <dbReference type="ARBA" id="ARBA00022723"/>
    </source>
</evidence>
<dbReference type="SFLD" id="SFLDG01108">
    <property type="entry name" value="Uncharacterised_Radical_SAM_Su"/>
    <property type="match status" value="1"/>
</dbReference>
<evidence type="ECO:0000259" key="6">
    <source>
        <dbReference type="Pfam" id="PF26257"/>
    </source>
</evidence>
<dbReference type="InterPro" id="IPR058240">
    <property type="entry name" value="rSAM_sf"/>
</dbReference>
<dbReference type="SFLD" id="SFLDS00029">
    <property type="entry name" value="Radical_SAM"/>
    <property type="match status" value="1"/>
</dbReference>
<keyword evidence="1" id="KW-0949">S-adenosyl-L-methionine</keyword>
<dbReference type="GO" id="GO:0051536">
    <property type="term" value="F:iron-sulfur cluster binding"/>
    <property type="evidence" value="ECO:0007669"/>
    <property type="project" value="UniProtKB-KW"/>
</dbReference>
<keyword evidence="2" id="KW-0479">Metal-binding</keyword>
<evidence type="ECO:0000256" key="3">
    <source>
        <dbReference type="ARBA" id="ARBA00023004"/>
    </source>
</evidence>
<gene>
    <name evidence="7" type="ORF">ENT52_00530</name>
</gene>
<dbReference type="InterPro" id="IPR058374">
    <property type="entry name" value="DUF8061"/>
</dbReference>
<comment type="caution">
    <text evidence="7">The sequence shown here is derived from an EMBL/GenBank/DDBJ whole genome shotgun (WGS) entry which is preliminary data.</text>
</comment>
<organism evidence="7">
    <name type="scientific">Archaeoglobus fulgidus</name>
    <dbReference type="NCBI Taxonomy" id="2234"/>
    <lineage>
        <taxon>Archaea</taxon>
        <taxon>Methanobacteriati</taxon>
        <taxon>Methanobacteriota</taxon>
        <taxon>Archaeoglobi</taxon>
        <taxon>Archaeoglobales</taxon>
        <taxon>Archaeoglobaceae</taxon>
        <taxon>Archaeoglobus</taxon>
    </lineage>
</organism>
<protein>
    <submittedName>
        <fullName evidence="7">Radical SAM protein</fullName>
    </submittedName>
</protein>
<dbReference type="PANTHER" id="PTHR43288:SF1">
    <property type="entry name" value="GLYCYL-RADICAL ENZYME ACTIVATING ENZYME MJ0021-RELATED"/>
    <property type="match status" value="1"/>
</dbReference>
<proteinExistence type="predicted"/>
<dbReference type="Pfam" id="PF26257">
    <property type="entry name" value="DUF8061"/>
    <property type="match status" value="1"/>
</dbReference>
<reference evidence="7" key="1">
    <citation type="journal article" date="2020" name="mSystems">
        <title>Genome- and Community-Level Interaction Insights into Carbon Utilization and Element Cycling Functions of Hydrothermarchaeota in Hydrothermal Sediment.</title>
        <authorList>
            <person name="Zhou Z."/>
            <person name="Liu Y."/>
            <person name="Xu W."/>
            <person name="Pan J."/>
            <person name="Luo Z.H."/>
            <person name="Li M."/>
        </authorList>
    </citation>
    <scope>NUCLEOTIDE SEQUENCE [LARGE SCALE GENOMIC DNA]</scope>
    <source>
        <strain evidence="7">SpSt-587</strain>
    </source>
</reference>
<dbReference type="GO" id="GO:0003824">
    <property type="term" value="F:catalytic activity"/>
    <property type="evidence" value="ECO:0007669"/>
    <property type="project" value="InterPro"/>
</dbReference>
<evidence type="ECO:0000313" key="7">
    <source>
        <dbReference type="EMBL" id="HGT82210.1"/>
    </source>
</evidence>
<evidence type="ECO:0000259" key="5">
    <source>
        <dbReference type="Pfam" id="PF04055"/>
    </source>
</evidence>
<dbReference type="InterPro" id="IPR007197">
    <property type="entry name" value="rSAM"/>
</dbReference>
<accession>A0A7J3M1F7</accession>
<dbReference type="Gene3D" id="3.20.20.70">
    <property type="entry name" value="Aldolase class I"/>
    <property type="match status" value="1"/>
</dbReference>
<dbReference type="InterPro" id="IPR040087">
    <property type="entry name" value="MJ0021-like"/>
</dbReference>
<dbReference type="EMBL" id="DSYZ01000014">
    <property type="protein sequence ID" value="HGT82210.1"/>
    <property type="molecule type" value="Genomic_DNA"/>
</dbReference>
<dbReference type="CDD" id="cd01335">
    <property type="entry name" value="Radical_SAM"/>
    <property type="match status" value="1"/>
</dbReference>
<dbReference type="InterPro" id="IPR013785">
    <property type="entry name" value="Aldolase_TIM"/>
</dbReference>
<feature type="domain" description="DUF8061" evidence="6">
    <location>
        <begin position="254"/>
        <end position="324"/>
    </location>
</feature>
<dbReference type="SUPFAM" id="SSF102114">
    <property type="entry name" value="Radical SAM enzymes"/>
    <property type="match status" value="1"/>
</dbReference>
<evidence type="ECO:0000256" key="4">
    <source>
        <dbReference type="ARBA" id="ARBA00023014"/>
    </source>
</evidence>
<dbReference type="Pfam" id="PF04055">
    <property type="entry name" value="Radical_SAM"/>
    <property type="match status" value="1"/>
</dbReference>
<dbReference type="AlphaFoldDB" id="A0A7J3M1F7"/>
<dbReference type="GO" id="GO:0046872">
    <property type="term" value="F:metal ion binding"/>
    <property type="evidence" value="ECO:0007669"/>
    <property type="project" value="UniProtKB-KW"/>
</dbReference>
<feature type="domain" description="Radical SAM core" evidence="5">
    <location>
        <begin position="30"/>
        <end position="129"/>
    </location>
</feature>
<keyword evidence="3" id="KW-0408">Iron</keyword>
<name>A0A7J3M1F7_ARCFL</name>
<dbReference type="PANTHER" id="PTHR43288">
    <property type="entry name" value="BIOTIN SYNTHASE-RELATED PROTEIN, RADICAL SAM SUPERFAMILY"/>
    <property type="match status" value="1"/>
</dbReference>